<gene>
    <name evidence="1" type="ORF">BCF33_0628</name>
</gene>
<dbReference type="GO" id="GO:0016787">
    <property type="term" value="F:hydrolase activity"/>
    <property type="evidence" value="ECO:0007669"/>
    <property type="project" value="UniProtKB-KW"/>
</dbReference>
<keyword evidence="1" id="KW-0378">Hydrolase</keyword>
<organism evidence="1 2">
    <name type="scientific">Hasllibacter halocynthiae</name>
    <dbReference type="NCBI Taxonomy" id="595589"/>
    <lineage>
        <taxon>Bacteria</taxon>
        <taxon>Pseudomonadati</taxon>
        <taxon>Pseudomonadota</taxon>
        <taxon>Alphaproteobacteria</taxon>
        <taxon>Rhodobacterales</taxon>
        <taxon>Roseobacteraceae</taxon>
        <taxon>Hasllibacter</taxon>
    </lineage>
</organism>
<evidence type="ECO:0000313" key="2">
    <source>
        <dbReference type="Proteomes" id="UP000238801"/>
    </source>
</evidence>
<dbReference type="AlphaFoldDB" id="A0A2T0X7W3"/>
<dbReference type="InterPro" id="IPR023214">
    <property type="entry name" value="HAD_sf"/>
</dbReference>
<dbReference type="InterPro" id="IPR006439">
    <property type="entry name" value="HAD-SF_hydro_IA"/>
</dbReference>
<dbReference type="Gene3D" id="3.40.50.1000">
    <property type="entry name" value="HAD superfamily/HAD-like"/>
    <property type="match status" value="1"/>
</dbReference>
<dbReference type="NCBIfam" id="TIGR01509">
    <property type="entry name" value="HAD-SF-IA-v3"/>
    <property type="match status" value="1"/>
</dbReference>
<dbReference type="InterPro" id="IPR036412">
    <property type="entry name" value="HAD-like_sf"/>
</dbReference>
<dbReference type="EMBL" id="PVTT01000001">
    <property type="protein sequence ID" value="PRY95016.1"/>
    <property type="molecule type" value="Genomic_DNA"/>
</dbReference>
<keyword evidence="2" id="KW-1185">Reference proteome</keyword>
<sequence length="226" mass="24083">MRTEAILLGSIGVLAETSDMQREAFNRAFAEADLDWRWTDEQYTALLERPGGLRRIEEYNRARGAHIDARAIHRRKTEIFNAALKDGVPLRPGVSDVVEAAWKAGVPVAVCSTTSPDTVELILARGRPGLPAGAIGFDGTRVADLRPKPAPDIWHAALDALGVPASRAVAVEDSPENAAAAREAGLRVVAFPGARHAHRAFPGAERIVTRLTPEALGLAEGPVPAG</sequence>
<dbReference type="Gene3D" id="1.10.150.240">
    <property type="entry name" value="Putative phosphatase, domain 2"/>
    <property type="match status" value="1"/>
</dbReference>
<name>A0A2T0X7W3_9RHOB</name>
<accession>A0A2T0X7W3</accession>
<dbReference type="SUPFAM" id="SSF56784">
    <property type="entry name" value="HAD-like"/>
    <property type="match status" value="1"/>
</dbReference>
<dbReference type="InterPro" id="IPR023198">
    <property type="entry name" value="PGP-like_dom2"/>
</dbReference>
<evidence type="ECO:0000313" key="1">
    <source>
        <dbReference type="EMBL" id="PRY95016.1"/>
    </source>
</evidence>
<dbReference type="Pfam" id="PF00702">
    <property type="entry name" value="Hydrolase"/>
    <property type="match status" value="1"/>
</dbReference>
<dbReference type="Proteomes" id="UP000238801">
    <property type="component" value="Unassembled WGS sequence"/>
</dbReference>
<comment type="caution">
    <text evidence="1">The sequence shown here is derived from an EMBL/GenBank/DDBJ whole genome shotgun (WGS) entry which is preliminary data.</text>
</comment>
<dbReference type="PANTHER" id="PTHR42896:SF2">
    <property type="entry name" value="CBBY-LIKE PROTEIN"/>
    <property type="match status" value="1"/>
</dbReference>
<reference evidence="1 2" key="1">
    <citation type="submission" date="2018-03" db="EMBL/GenBank/DDBJ databases">
        <title>Genomic Encyclopedia of Archaeal and Bacterial Type Strains, Phase II (KMG-II): from individual species to whole genera.</title>
        <authorList>
            <person name="Goeker M."/>
        </authorList>
    </citation>
    <scope>NUCLEOTIDE SEQUENCE [LARGE SCALE GENOMIC DNA]</scope>
    <source>
        <strain evidence="1 2">DSM 29318</strain>
    </source>
</reference>
<protein>
    <submittedName>
        <fullName evidence="1">HAD superfamily hydrolase (TIGR01509 family)</fullName>
    </submittedName>
</protein>
<proteinExistence type="predicted"/>
<dbReference type="PANTHER" id="PTHR42896">
    <property type="entry name" value="XYLULOSE-1,5-BISPHOSPHATE (XUBP) PHOSPHATASE"/>
    <property type="match status" value="1"/>
</dbReference>
<dbReference type="InterPro" id="IPR044999">
    <property type="entry name" value="CbbY-like"/>
</dbReference>